<accession>A0AAN9F1Z0</accession>
<reference evidence="2 3" key="1">
    <citation type="submission" date="2024-01" db="EMBL/GenBank/DDBJ databases">
        <title>The genomes of 5 underutilized Papilionoideae crops provide insights into root nodulation and disease resistanc.</title>
        <authorList>
            <person name="Yuan L."/>
        </authorList>
    </citation>
    <scope>NUCLEOTIDE SEQUENCE [LARGE SCALE GENOMIC DNA]</scope>
    <source>
        <strain evidence="2">ZHUSHIDOU_FW_LH</strain>
        <tissue evidence="2">Leaf</tissue>
    </source>
</reference>
<feature type="compositionally biased region" description="Basic residues" evidence="1">
    <location>
        <begin position="92"/>
        <end position="102"/>
    </location>
</feature>
<dbReference type="EMBL" id="JAYWIO010000004">
    <property type="protein sequence ID" value="KAK7267987.1"/>
    <property type="molecule type" value="Genomic_DNA"/>
</dbReference>
<comment type="caution">
    <text evidence="2">The sequence shown here is derived from an EMBL/GenBank/DDBJ whole genome shotgun (WGS) entry which is preliminary data.</text>
</comment>
<keyword evidence="3" id="KW-1185">Reference proteome</keyword>
<feature type="region of interest" description="Disordered" evidence="1">
    <location>
        <begin position="85"/>
        <end position="142"/>
    </location>
</feature>
<feature type="compositionally biased region" description="Polar residues" evidence="1">
    <location>
        <begin position="106"/>
        <end position="116"/>
    </location>
</feature>
<organism evidence="2 3">
    <name type="scientific">Crotalaria pallida</name>
    <name type="common">Smooth rattlebox</name>
    <name type="synonym">Crotalaria striata</name>
    <dbReference type="NCBI Taxonomy" id="3830"/>
    <lineage>
        <taxon>Eukaryota</taxon>
        <taxon>Viridiplantae</taxon>
        <taxon>Streptophyta</taxon>
        <taxon>Embryophyta</taxon>
        <taxon>Tracheophyta</taxon>
        <taxon>Spermatophyta</taxon>
        <taxon>Magnoliopsida</taxon>
        <taxon>eudicotyledons</taxon>
        <taxon>Gunneridae</taxon>
        <taxon>Pentapetalae</taxon>
        <taxon>rosids</taxon>
        <taxon>fabids</taxon>
        <taxon>Fabales</taxon>
        <taxon>Fabaceae</taxon>
        <taxon>Papilionoideae</taxon>
        <taxon>50 kb inversion clade</taxon>
        <taxon>genistoids sensu lato</taxon>
        <taxon>core genistoids</taxon>
        <taxon>Crotalarieae</taxon>
        <taxon>Crotalaria</taxon>
    </lineage>
</organism>
<evidence type="ECO:0000313" key="3">
    <source>
        <dbReference type="Proteomes" id="UP001372338"/>
    </source>
</evidence>
<dbReference type="Proteomes" id="UP001372338">
    <property type="component" value="Unassembled WGS sequence"/>
</dbReference>
<gene>
    <name evidence="2" type="ORF">RIF29_20669</name>
</gene>
<evidence type="ECO:0000256" key="1">
    <source>
        <dbReference type="SAM" id="MobiDB-lite"/>
    </source>
</evidence>
<proteinExistence type="predicted"/>
<protein>
    <submittedName>
        <fullName evidence="2">Uncharacterized protein</fullName>
    </submittedName>
</protein>
<sequence length="142" mass="16019">MAPQKSLHEKAMDPETIRDETGLVENVTENLIKCNLTSIRAERGKETVSLDEYEEVVTNNKKIIEVEAGNISTVDVEESPSLVFHAGSNHESKKKKHLRRIPRPMPNNSVEGSSMYQKRKAREDESSQDMELDGDVPKKDAQ</sequence>
<evidence type="ECO:0000313" key="2">
    <source>
        <dbReference type="EMBL" id="KAK7267987.1"/>
    </source>
</evidence>
<name>A0AAN9F1Z0_CROPI</name>
<dbReference type="AlphaFoldDB" id="A0AAN9F1Z0"/>